<dbReference type="InterPro" id="IPR010998">
    <property type="entry name" value="Integrase_recombinase_N"/>
</dbReference>
<keyword evidence="1" id="KW-0229">DNA integration</keyword>
<feature type="domain" description="Core-binding (CB)" evidence="4">
    <location>
        <begin position="8"/>
        <end position="89"/>
    </location>
</feature>
<keyword evidence="2 3" id="KW-0238">DNA-binding</keyword>
<proteinExistence type="predicted"/>
<dbReference type="RefSeq" id="WP_045969200.1">
    <property type="nucleotide sequence ID" value="NZ_CAWMED010000001.1"/>
</dbReference>
<evidence type="ECO:0000256" key="1">
    <source>
        <dbReference type="ARBA" id="ARBA00022908"/>
    </source>
</evidence>
<keyword evidence="6" id="KW-1185">Reference proteome</keyword>
<dbReference type="InterPro" id="IPR044068">
    <property type="entry name" value="CB"/>
</dbReference>
<dbReference type="PROSITE" id="PS51900">
    <property type="entry name" value="CB"/>
    <property type="match status" value="1"/>
</dbReference>
<dbReference type="InterPro" id="IPR011010">
    <property type="entry name" value="DNA_brk_join_enz"/>
</dbReference>
<dbReference type="Gene3D" id="1.10.150.130">
    <property type="match status" value="1"/>
</dbReference>
<dbReference type="SUPFAM" id="SSF56349">
    <property type="entry name" value="DNA breaking-rejoining enzymes"/>
    <property type="match status" value="1"/>
</dbReference>
<name>A0ABY3NRI9_9GAMM</name>
<sequence length="110" mass="13295">MLRRAEKISWDELLEEYFRSHMLRPTTKRSYDEVKRGFVNFMGETMLPEEVTHRDVLRWRCYLLGQKKQSVHSWNNKVVHLWAIFNFGMERKLLPHTQNPFNGMVIKKTG</sequence>
<evidence type="ECO:0000256" key="3">
    <source>
        <dbReference type="PROSITE-ProRule" id="PRU01248"/>
    </source>
</evidence>
<evidence type="ECO:0000313" key="5">
    <source>
        <dbReference type="EMBL" id="TYP04909.1"/>
    </source>
</evidence>
<comment type="caution">
    <text evidence="5">The sequence shown here is derived from an EMBL/GenBank/DDBJ whole genome shotgun (WGS) entry which is preliminary data.</text>
</comment>
<accession>A0ABY3NRI9</accession>
<evidence type="ECO:0000313" key="6">
    <source>
        <dbReference type="Proteomes" id="UP000324170"/>
    </source>
</evidence>
<dbReference type="EMBL" id="VNHN01000032">
    <property type="protein sequence ID" value="TYP04909.1"/>
    <property type="molecule type" value="Genomic_DNA"/>
</dbReference>
<protein>
    <recommendedName>
        <fullName evidence="4">Core-binding (CB) domain-containing protein</fullName>
    </recommendedName>
</protein>
<evidence type="ECO:0000259" key="4">
    <source>
        <dbReference type="PROSITE" id="PS51900"/>
    </source>
</evidence>
<evidence type="ECO:0000256" key="2">
    <source>
        <dbReference type="ARBA" id="ARBA00023125"/>
    </source>
</evidence>
<organism evidence="5 6">
    <name type="scientific">Xenorhabdus doucetiae</name>
    <dbReference type="NCBI Taxonomy" id="351671"/>
    <lineage>
        <taxon>Bacteria</taxon>
        <taxon>Pseudomonadati</taxon>
        <taxon>Pseudomonadota</taxon>
        <taxon>Gammaproteobacteria</taxon>
        <taxon>Enterobacterales</taxon>
        <taxon>Morganellaceae</taxon>
        <taxon>Xenorhabdus</taxon>
    </lineage>
</organism>
<dbReference type="Proteomes" id="UP000324170">
    <property type="component" value="Unassembled WGS sequence"/>
</dbReference>
<reference evidence="5 6" key="1">
    <citation type="submission" date="2019-07" db="EMBL/GenBank/DDBJ databases">
        <title>Genomic Encyclopedia of Type Strains, Phase I: the one thousand microbial genomes (KMG-I) project.</title>
        <authorList>
            <person name="Kyrpides N."/>
        </authorList>
    </citation>
    <scope>NUCLEOTIDE SEQUENCE [LARGE SCALE GENOMIC DNA]</scope>
    <source>
        <strain evidence="5 6">DSM 17909</strain>
    </source>
</reference>
<gene>
    <name evidence="5" type="ORF">LY16_02151</name>
</gene>